<comment type="similarity">
    <text evidence="3">Belongs to the helicase family. RecQ subfamily.</text>
</comment>
<feature type="compositionally biased region" description="Basic and acidic residues" evidence="19">
    <location>
        <begin position="1762"/>
        <end position="1771"/>
    </location>
</feature>
<feature type="region of interest" description="Disordered" evidence="19">
    <location>
        <begin position="688"/>
        <end position="724"/>
    </location>
</feature>
<dbReference type="GO" id="GO:0006260">
    <property type="term" value="P:DNA replication"/>
    <property type="evidence" value="ECO:0007669"/>
    <property type="project" value="UniProtKB-KW"/>
</dbReference>
<evidence type="ECO:0000259" key="20">
    <source>
        <dbReference type="PROSITE" id="PS50967"/>
    </source>
</evidence>
<dbReference type="Pfam" id="PF00570">
    <property type="entry name" value="HRDC"/>
    <property type="match status" value="1"/>
</dbReference>
<keyword evidence="4" id="KW-0235">DNA replication</keyword>
<dbReference type="SMART" id="SM00490">
    <property type="entry name" value="HELICc"/>
    <property type="match status" value="1"/>
</dbReference>
<dbReference type="FunFam" id="3.40.50.300:FF:000537">
    <property type="entry name" value="Bloom syndrome RecQ-like helicase"/>
    <property type="match status" value="1"/>
</dbReference>
<feature type="compositionally biased region" description="Polar residues" evidence="19">
    <location>
        <begin position="117"/>
        <end position="146"/>
    </location>
</feature>
<dbReference type="EC" id="5.6.2.4" evidence="17"/>
<comment type="cofactor">
    <cofactor evidence="1">
        <name>Zn(2+)</name>
        <dbReference type="ChEBI" id="CHEBI:29105"/>
    </cofactor>
</comment>
<accession>A0A0D2U9D7</accession>
<dbReference type="CDD" id="cd18794">
    <property type="entry name" value="SF2_C_RecQ"/>
    <property type="match status" value="1"/>
</dbReference>
<evidence type="ECO:0000256" key="13">
    <source>
        <dbReference type="ARBA" id="ARBA00023204"/>
    </source>
</evidence>
<dbReference type="InterPro" id="IPR010997">
    <property type="entry name" value="HRDC-like_sf"/>
</dbReference>
<feature type="compositionally biased region" description="Polar residues" evidence="19">
    <location>
        <begin position="1381"/>
        <end position="1392"/>
    </location>
</feature>
<dbReference type="InterPro" id="IPR018982">
    <property type="entry name" value="RQC_domain"/>
</dbReference>
<feature type="region of interest" description="Disordered" evidence="19">
    <location>
        <begin position="1459"/>
        <end position="1487"/>
    </location>
</feature>
<evidence type="ECO:0000256" key="11">
    <source>
        <dbReference type="ARBA" id="ARBA00022840"/>
    </source>
</evidence>
<feature type="region of interest" description="Disordered" evidence="19">
    <location>
        <begin position="1"/>
        <end position="69"/>
    </location>
</feature>
<evidence type="ECO:0000256" key="1">
    <source>
        <dbReference type="ARBA" id="ARBA00001947"/>
    </source>
</evidence>
<dbReference type="PANTHER" id="PTHR13710:SF153">
    <property type="entry name" value="RECQ-LIKE DNA HELICASE BLM"/>
    <property type="match status" value="1"/>
</dbReference>
<feature type="region of interest" description="Disordered" evidence="19">
    <location>
        <begin position="1694"/>
        <end position="1771"/>
    </location>
</feature>
<dbReference type="PROSITE" id="PS00690">
    <property type="entry name" value="DEAH_ATP_HELICASE"/>
    <property type="match status" value="1"/>
</dbReference>
<evidence type="ECO:0000256" key="15">
    <source>
        <dbReference type="ARBA" id="ARBA00023242"/>
    </source>
</evidence>
<feature type="compositionally biased region" description="Low complexity" evidence="19">
    <location>
        <begin position="1577"/>
        <end position="1594"/>
    </location>
</feature>
<gene>
    <name evidence="23" type="ORF">CAOG_002769</name>
</gene>
<feature type="domain" description="Helicase ATP-binding" evidence="21">
    <location>
        <begin position="832"/>
        <end position="1007"/>
    </location>
</feature>
<feature type="domain" description="HRDC" evidence="20">
    <location>
        <begin position="1487"/>
        <end position="1567"/>
    </location>
</feature>
<evidence type="ECO:0000256" key="9">
    <source>
        <dbReference type="ARBA" id="ARBA00022806"/>
    </source>
</evidence>
<dbReference type="InterPro" id="IPR014001">
    <property type="entry name" value="Helicase_ATP-bd"/>
</dbReference>
<sequence length="1771" mass="188070">MAALPANNLDLQLRRLGTSSRSNAGRAPAATGRTDASAAQSMPATTRSPDTASFRGSSAPASSSSSSSVAAFVLDDPLEELLGLPSAKTTSESTPHGKRGNWAFVPPSRVGAAAGSSLASTRSFNPPRSTGTPPTVAANGSVSHHATTGVDAARPPPAQVAPVAQVGSGFVAASTLALAAAPPRSTSAQSGVKLDRTPTAGVGHLALVEDAQMLAPPSLPEDFGSIDDALFDDLQVDLPSAPTTRVQSASSRVLPEREHEHPAPAAVEDEPILFAPDTQLSSPENESETRRKQGNFSSTSAAAMAHPKGPLESSRFSHHSSDDADPSQECTQLSTPPTDLHRVRQLFLEDDVSAFDMEEVEVSLNGLSTTINALSNEICNLLAAQNGSLPLPPDGVDRLAMRERLLRHRKVLDSRRRALEQGAPVNKMPSRAQQNGTGDANGTGKPAATSPTTLRTSASSFLLSKPGAVVPPSRFQSSIVSVVAGTAAMPASPFRSHSSIPPGPTLTRGAAAAAGPAGPAGGAPTMKDAVTPSPTSGGGGGGPVTPFSAASKQPQWPPTLAKQTSLSSKQQPSIGQALPLPLSPVHAQATPSLVDLVSPTHSASLTGAKTMPTMPSFGNASSRMVMSVDSPLSTTTTTTTTRQPETPSVYGRSKSSAAAAAAAAAALAAAEQDDDDANEVVSLDGLDDCDAYSQPHETTDNDHHTNADMGFNGTSGAGLNGASSRGVDVEEFHFDEDDDQDFAMVDLDQSERLAAPPTSTIMDYRSAARSTSTTTMGSASSSQIVPLSARAAQDSAAKFNRTDYPWSGDVQKAMRKVFGLNKGFRTHQLEVINCTMSGRHCLVLMPTGGGKSLCYQNPAVISKGVTIVVSPLLSLIQDQVEALVQLNIGAVFLSGSQTEAEQSRVYLELSRQDERCKVVYMTPEKISHSTRLLSQLDMLYQSKRLARFVIDEAHCVSQWGHDFRPDYKQLRMLHDRFPTVPVMALTATATERVRSDIMKQLNIHQAEIFVQSFNRENLRYQVYKKDKTTLDDIARMIKKQWPKDSGIVYCLSRKDCETVARELVQRGIAATFYHAGMDPGDRAVVQRDWIGNRKQVIVATIAFGMGINKPDVRYVFHYSLPKSLEGYYQESGRAGRDGYEAHCIMYYSYGDKSKMESMIEKGDSSAEQKRIHKDNLAKMIMYCENVVECRRVQQLAYFGEKFDRALCKRTCDNCRSSTHYVERDISSVTISVIECVQAATGEDGQSSSSSSRGTLPSKRFTLLHFVDVFRGSNNQRIAQAQHNRLPGHGLLKDYARADRLHVNMHDSVNAYVYPGPGARDVLDGRKKIMLPFVETARAWTARGGAAASASSSSSAADALAGNASSSSSNKTALFKAPAARRSNTGGASTTTPRHPAVSFGSGSGPGVTKSGRGSGRSRVSAGRGRRVGSGAVSGVFGEDDDDAVDDDVDDAFAYDDDAGGFAMGDDADEDEQEDASDKPVGPWNLSPADQTRIYDALFERRKLLCEKSNVMPHNIMTHDMMYEVSVNLPLDLRELRQINKFTVVKLKQIGEDILETLREFRHLRSPPAAPPTAGLSQAQLHKPQQQPQAQHAQQLLNQSKGLAGSSTSRGESVSASSSSSSSAAAAMVAASAAASSSSSKSAVDLELEGVRGLPLSLNFDDDDDDFDNVAIGTYDTQVAETTYPGATTTAAHSPYWTSSTTSAPTHSEKVNNGGANTLSSFLARGKKRAAEDSDEQSANKRGALGSGVTPTASSAAAPATKPRHDIMDEDL</sequence>
<feature type="domain" description="Helicase C-terminal" evidence="22">
    <location>
        <begin position="1029"/>
        <end position="1177"/>
    </location>
</feature>
<dbReference type="SMART" id="SM00956">
    <property type="entry name" value="RQC"/>
    <property type="match status" value="1"/>
</dbReference>
<feature type="region of interest" description="Disordered" evidence="19">
    <location>
        <begin position="114"/>
        <end position="156"/>
    </location>
</feature>
<feature type="compositionally biased region" description="Low complexity" evidence="19">
    <location>
        <begin position="1358"/>
        <end position="1368"/>
    </location>
</feature>
<dbReference type="InterPro" id="IPR036390">
    <property type="entry name" value="WH_DNA-bd_sf"/>
</dbReference>
<dbReference type="SUPFAM" id="SSF46785">
    <property type="entry name" value="Winged helix' DNA-binding domain"/>
    <property type="match status" value="1"/>
</dbReference>
<keyword evidence="24" id="KW-1185">Reference proteome</keyword>
<dbReference type="Gene3D" id="1.10.150.80">
    <property type="entry name" value="HRDC domain"/>
    <property type="match status" value="1"/>
</dbReference>
<feature type="region of interest" description="Disordered" evidence="19">
    <location>
        <begin position="1564"/>
        <end position="1594"/>
    </location>
</feature>
<keyword evidence="12" id="KW-0238">DNA-binding</keyword>
<dbReference type="GO" id="GO:0003677">
    <property type="term" value="F:DNA binding"/>
    <property type="evidence" value="ECO:0007669"/>
    <property type="project" value="UniProtKB-KW"/>
</dbReference>
<feature type="compositionally biased region" description="Polar residues" evidence="19">
    <location>
        <begin position="431"/>
        <end position="440"/>
    </location>
</feature>
<dbReference type="Pfam" id="PF16124">
    <property type="entry name" value="RecQ_Zn_bind"/>
    <property type="match status" value="1"/>
</dbReference>
<dbReference type="Gene3D" id="3.40.50.300">
    <property type="entry name" value="P-loop containing nucleotide triphosphate hydrolases"/>
    <property type="match status" value="2"/>
</dbReference>
<feature type="compositionally biased region" description="Low complexity" evidence="19">
    <location>
        <begin position="1416"/>
        <end position="1436"/>
    </location>
</feature>
<dbReference type="SMART" id="SM00487">
    <property type="entry name" value="DEXDc"/>
    <property type="match status" value="1"/>
</dbReference>
<keyword evidence="13" id="KW-0234">DNA repair</keyword>
<feature type="compositionally biased region" description="Low complexity" evidence="19">
    <location>
        <begin position="505"/>
        <end position="535"/>
    </location>
</feature>
<dbReference type="GO" id="GO:0005634">
    <property type="term" value="C:nucleus"/>
    <property type="evidence" value="ECO:0007669"/>
    <property type="project" value="UniProtKB-SubCell"/>
</dbReference>
<dbReference type="CDD" id="cd17920">
    <property type="entry name" value="DEXHc_RecQ"/>
    <property type="match status" value="1"/>
</dbReference>
<evidence type="ECO:0000256" key="5">
    <source>
        <dbReference type="ARBA" id="ARBA00022723"/>
    </source>
</evidence>
<evidence type="ECO:0000256" key="10">
    <source>
        <dbReference type="ARBA" id="ARBA00022833"/>
    </source>
</evidence>
<keyword evidence="14" id="KW-0413">Isomerase</keyword>
<dbReference type="PhylomeDB" id="A0A0D2U9D7"/>
<evidence type="ECO:0000256" key="2">
    <source>
        <dbReference type="ARBA" id="ARBA00004123"/>
    </source>
</evidence>
<dbReference type="PROSITE" id="PS51194">
    <property type="entry name" value="HELICASE_CTER"/>
    <property type="match status" value="1"/>
</dbReference>
<dbReference type="GO" id="GO:0046872">
    <property type="term" value="F:metal ion binding"/>
    <property type="evidence" value="ECO:0007669"/>
    <property type="project" value="UniProtKB-KW"/>
</dbReference>
<dbReference type="OrthoDB" id="10261556at2759"/>
<feature type="compositionally biased region" description="Low complexity" evidence="19">
    <location>
        <begin position="1749"/>
        <end position="1760"/>
    </location>
</feature>
<keyword evidence="6" id="KW-0547">Nucleotide-binding</keyword>
<comment type="subcellular location">
    <subcellularLocation>
        <location evidence="2">Nucleus</location>
    </subcellularLocation>
</comment>
<dbReference type="RefSeq" id="XP_004349522.2">
    <property type="nucleotide sequence ID" value="XM_004349472.2"/>
</dbReference>
<dbReference type="SUPFAM" id="SSF47819">
    <property type="entry name" value="HRDC-like"/>
    <property type="match status" value="1"/>
</dbReference>
<dbReference type="GO" id="GO:0005694">
    <property type="term" value="C:chromosome"/>
    <property type="evidence" value="ECO:0007669"/>
    <property type="project" value="TreeGrafter"/>
</dbReference>
<evidence type="ECO:0000256" key="3">
    <source>
        <dbReference type="ARBA" id="ARBA00005446"/>
    </source>
</evidence>
<dbReference type="InterPro" id="IPR001650">
    <property type="entry name" value="Helicase_C-like"/>
</dbReference>
<dbReference type="Proteomes" id="UP000008743">
    <property type="component" value="Unassembled WGS sequence"/>
</dbReference>
<dbReference type="InterPro" id="IPR036388">
    <property type="entry name" value="WH-like_DNA-bd_sf"/>
</dbReference>
<dbReference type="Pfam" id="PF00270">
    <property type="entry name" value="DEAD"/>
    <property type="match status" value="1"/>
</dbReference>
<keyword evidence="11" id="KW-0067">ATP-binding</keyword>
<dbReference type="GO" id="GO:0009378">
    <property type="term" value="F:four-way junction helicase activity"/>
    <property type="evidence" value="ECO:0007669"/>
    <property type="project" value="TreeGrafter"/>
</dbReference>
<dbReference type="GO" id="GO:0043138">
    <property type="term" value="F:3'-5' DNA helicase activity"/>
    <property type="evidence" value="ECO:0007669"/>
    <property type="project" value="UniProtKB-EC"/>
</dbReference>
<evidence type="ECO:0000256" key="4">
    <source>
        <dbReference type="ARBA" id="ARBA00022705"/>
    </source>
</evidence>
<dbReference type="Pfam" id="PF00271">
    <property type="entry name" value="Helicase_C"/>
    <property type="match status" value="1"/>
</dbReference>
<evidence type="ECO:0000313" key="23">
    <source>
        <dbReference type="EMBL" id="KJE91661.1"/>
    </source>
</evidence>
<dbReference type="Gene3D" id="1.10.10.10">
    <property type="entry name" value="Winged helix-like DNA-binding domain superfamily/Winged helix DNA-binding domain"/>
    <property type="match status" value="1"/>
</dbReference>
<evidence type="ECO:0000256" key="8">
    <source>
        <dbReference type="ARBA" id="ARBA00022801"/>
    </source>
</evidence>
<dbReference type="GO" id="GO:0000724">
    <property type="term" value="P:double-strand break repair via homologous recombination"/>
    <property type="evidence" value="ECO:0007669"/>
    <property type="project" value="TreeGrafter"/>
</dbReference>
<dbReference type="Pfam" id="PF09382">
    <property type="entry name" value="RQC"/>
    <property type="match status" value="1"/>
</dbReference>
<evidence type="ECO:0000256" key="14">
    <source>
        <dbReference type="ARBA" id="ARBA00023235"/>
    </source>
</evidence>
<evidence type="ECO:0000313" key="24">
    <source>
        <dbReference type="Proteomes" id="UP000008743"/>
    </source>
</evidence>
<keyword evidence="10" id="KW-0862">Zinc</keyword>
<feature type="compositionally biased region" description="Polar residues" evidence="19">
    <location>
        <begin position="1694"/>
        <end position="1705"/>
    </location>
</feature>
<organism evidence="23 24">
    <name type="scientific">Capsaspora owczarzaki (strain ATCC 30864)</name>
    <dbReference type="NCBI Taxonomy" id="595528"/>
    <lineage>
        <taxon>Eukaryota</taxon>
        <taxon>Filasterea</taxon>
        <taxon>Capsaspora</taxon>
    </lineage>
</organism>
<reference evidence="24" key="1">
    <citation type="submission" date="2011-02" db="EMBL/GenBank/DDBJ databases">
        <title>The Genome Sequence of Capsaspora owczarzaki ATCC 30864.</title>
        <authorList>
            <person name="Russ C."/>
            <person name="Cuomo C."/>
            <person name="Burger G."/>
            <person name="Gray M.W."/>
            <person name="Holland P.W.H."/>
            <person name="King N."/>
            <person name="Lang F.B.F."/>
            <person name="Roger A.J."/>
            <person name="Ruiz-Trillo I."/>
            <person name="Young S.K."/>
            <person name="Zeng Q."/>
            <person name="Gargeya S."/>
            <person name="Alvarado L."/>
            <person name="Berlin A."/>
            <person name="Chapman S.B."/>
            <person name="Chen Z."/>
            <person name="Freedman E."/>
            <person name="Gellesch M."/>
            <person name="Goldberg J."/>
            <person name="Griggs A."/>
            <person name="Gujja S."/>
            <person name="Heilman E."/>
            <person name="Heiman D."/>
            <person name="Howarth C."/>
            <person name="Mehta T."/>
            <person name="Neiman D."/>
            <person name="Pearson M."/>
            <person name="Roberts A."/>
            <person name="Saif S."/>
            <person name="Shea T."/>
            <person name="Shenoy N."/>
            <person name="Sisk P."/>
            <person name="Stolte C."/>
            <person name="Sykes S."/>
            <person name="White J."/>
            <person name="Yandava C."/>
            <person name="Haas B."/>
            <person name="Nusbaum C."/>
            <person name="Birren B."/>
        </authorList>
    </citation>
    <scope>NUCLEOTIDE SEQUENCE</scope>
    <source>
        <strain evidence="24">ATCC 30864</strain>
    </source>
</reference>
<dbReference type="eggNOG" id="KOG0351">
    <property type="taxonomic scope" value="Eukaryota"/>
</dbReference>
<evidence type="ECO:0000256" key="12">
    <source>
        <dbReference type="ARBA" id="ARBA00023125"/>
    </source>
</evidence>
<dbReference type="PANTHER" id="PTHR13710">
    <property type="entry name" value="DNA HELICASE RECQ FAMILY MEMBER"/>
    <property type="match status" value="1"/>
</dbReference>
<protein>
    <recommendedName>
        <fullName evidence="18">RecQ-like DNA helicase BLM</fullName>
        <ecNumber evidence="17">5.6.2.4</ecNumber>
    </recommendedName>
</protein>
<proteinExistence type="inferred from homology"/>
<evidence type="ECO:0000256" key="6">
    <source>
        <dbReference type="ARBA" id="ARBA00022741"/>
    </source>
</evidence>
<feature type="compositionally biased region" description="Basic and acidic residues" evidence="19">
    <location>
        <begin position="697"/>
        <end position="706"/>
    </location>
</feature>
<dbReference type="GO" id="GO:0005737">
    <property type="term" value="C:cytoplasm"/>
    <property type="evidence" value="ECO:0007669"/>
    <property type="project" value="TreeGrafter"/>
</dbReference>
<feature type="compositionally biased region" description="Low complexity" evidence="19">
    <location>
        <begin position="52"/>
        <end position="69"/>
    </location>
</feature>
<dbReference type="GO" id="GO:0005524">
    <property type="term" value="F:ATP binding"/>
    <property type="evidence" value="ECO:0007669"/>
    <property type="project" value="UniProtKB-KW"/>
</dbReference>
<evidence type="ECO:0000259" key="21">
    <source>
        <dbReference type="PROSITE" id="PS51192"/>
    </source>
</evidence>
<feature type="compositionally biased region" description="Polar residues" evidence="19">
    <location>
        <begin position="37"/>
        <end position="51"/>
    </location>
</feature>
<dbReference type="InterPro" id="IPR002464">
    <property type="entry name" value="DNA/RNA_helicase_DEAH_CS"/>
</dbReference>
<dbReference type="InParanoid" id="A0A0D2U9D7"/>
<dbReference type="InterPro" id="IPR044876">
    <property type="entry name" value="HRDC_dom_sf"/>
</dbReference>
<feature type="compositionally biased region" description="Acidic residues" evidence="19">
    <location>
        <begin position="1465"/>
        <end position="1474"/>
    </location>
</feature>
<feature type="compositionally biased region" description="Polar residues" evidence="19">
    <location>
        <begin position="241"/>
        <end position="251"/>
    </location>
</feature>
<dbReference type="InterPro" id="IPR004589">
    <property type="entry name" value="DNA_helicase_ATP-dep_RecQ"/>
</dbReference>
<keyword evidence="7" id="KW-0227">DNA damage</keyword>
<name>A0A0D2U9D7_CAPO3</name>
<evidence type="ECO:0000259" key="22">
    <source>
        <dbReference type="PROSITE" id="PS51194"/>
    </source>
</evidence>
<dbReference type="NCBIfam" id="TIGR00614">
    <property type="entry name" value="recQ_fam"/>
    <property type="match status" value="1"/>
</dbReference>
<evidence type="ECO:0000256" key="17">
    <source>
        <dbReference type="ARBA" id="ARBA00034808"/>
    </source>
</evidence>
<evidence type="ECO:0000256" key="19">
    <source>
        <dbReference type="SAM" id="MobiDB-lite"/>
    </source>
</evidence>
<keyword evidence="9 23" id="KW-0347">Helicase</keyword>
<dbReference type="SMART" id="SM00341">
    <property type="entry name" value="HRDC"/>
    <property type="match status" value="1"/>
</dbReference>
<dbReference type="GO" id="GO:0016787">
    <property type="term" value="F:hydrolase activity"/>
    <property type="evidence" value="ECO:0007669"/>
    <property type="project" value="UniProtKB-KW"/>
</dbReference>
<keyword evidence="15" id="KW-0539">Nucleus</keyword>
<evidence type="ECO:0000256" key="7">
    <source>
        <dbReference type="ARBA" id="ARBA00022763"/>
    </source>
</evidence>
<keyword evidence="8" id="KW-0378">Hydrolase</keyword>
<dbReference type="InterPro" id="IPR032284">
    <property type="entry name" value="RecQ_Zn-bd"/>
</dbReference>
<feature type="region of interest" description="Disordered" evidence="19">
    <location>
        <begin position="630"/>
        <end position="653"/>
    </location>
</feature>
<dbReference type="PROSITE" id="PS50967">
    <property type="entry name" value="HRDC"/>
    <property type="match status" value="1"/>
</dbReference>
<dbReference type="InterPro" id="IPR011545">
    <property type="entry name" value="DEAD/DEAH_box_helicase_dom"/>
</dbReference>
<keyword evidence="5" id="KW-0479">Metal-binding</keyword>
<dbReference type="EMBL" id="KE346362">
    <property type="protein sequence ID" value="KJE91661.1"/>
    <property type="molecule type" value="Genomic_DNA"/>
</dbReference>
<dbReference type="PROSITE" id="PS51192">
    <property type="entry name" value="HELICASE_ATP_BIND_1"/>
    <property type="match status" value="1"/>
</dbReference>
<feature type="region of interest" description="Disordered" evidence="19">
    <location>
        <begin position="490"/>
        <end position="579"/>
    </location>
</feature>
<dbReference type="InterPro" id="IPR027417">
    <property type="entry name" value="P-loop_NTPase"/>
</dbReference>
<feature type="region of interest" description="Disordered" evidence="19">
    <location>
        <begin position="1358"/>
        <end position="1442"/>
    </location>
</feature>
<comment type="catalytic activity">
    <reaction evidence="16">
        <text>Couples ATP hydrolysis with the unwinding of duplex DNA by translocating in the 3'-5' direction.</text>
        <dbReference type="EC" id="5.6.2.4"/>
    </reaction>
</comment>
<evidence type="ECO:0000256" key="18">
    <source>
        <dbReference type="ARBA" id="ARBA00073450"/>
    </source>
</evidence>
<dbReference type="STRING" id="595528.A0A0D2U9D7"/>
<feature type="compositionally biased region" description="Polar residues" evidence="19">
    <location>
        <begin position="328"/>
        <end position="337"/>
    </location>
</feature>
<dbReference type="FunFam" id="3.40.50.300:FF:000340">
    <property type="entry name" value="Bloom syndrome, RecQ helicase"/>
    <property type="match status" value="1"/>
</dbReference>
<feature type="region of interest" description="Disordered" evidence="19">
    <location>
        <begin position="416"/>
        <end position="453"/>
    </location>
</feature>
<feature type="compositionally biased region" description="Polar residues" evidence="19">
    <location>
        <begin position="561"/>
        <end position="574"/>
    </location>
</feature>
<feature type="region of interest" description="Disordered" evidence="19">
    <location>
        <begin position="241"/>
        <end position="337"/>
    </location>
</feature>
<dbReference type="InterPro" id="IPR002121">
    <property type="entry name" value="HRDC_dom"/>
</dbReference>
<evidence type="ECO:0000256" key="16">
    <source>
        <dbReference type="ARBA" id="ARBA00034617"/>
    </source>
</evidence>
<dbReference type="SUPFAM" id="SSF52540">
    <property type="entry name" value="P-loop containing nucleoside triphosphate hydrolases"/>
    <property type="match status" value="1"/>
</dbReference>